<dbReference type="SMART" id="SM00320">
    <property type="entry name" value="WD40"/>
    <property type="match status" value="4"/>
</dbReference>
<evidence type="ECO:0000256" key="6">
    <source>
        <dbReference type="ARBA" id="ARBA00023015"/>
    </source>
</evidence>
<dbReference type="Ensembl" id="ENSCHIT00000019939.1">
    <property type="protein sequence ID" value="ENSCHIP00000012149.1"/>
    <property type="gene ID" value="ENSCHIG00000014037.1"/>
</dbReference>
<dbReference type="GeneTree" id="ENSGT00530000063965"/>
<evidence type="ECO:0000256" key="9">
    <source>
        <dbReference type="ARBA" id="ARBA00070557"/>
    </source>
</evidence>
<feature type="repeat" description="WD" evidence="10">
    <location>
        <begin position="17"/>
        <end position="58"/>
    </location>
</feature>
<evidence type="ECO:0000256" key="3">
    <source>
        <dbReference type="ARBA" id="ARBA00022472"/>
    </source>
</evidence>
<dbReference type="GO" id="GO:0110064">
    <property type="term" value="P:lncRNA catabolic process"/>
    <property type="evidence" value="ECO:0007669"/>
    <property type="project" value="UniProtKB-ARBA"/>
</dbReference>
<keyword evidence="4 10" id="KW-0853">WD repeat</keyword>
<dbReference type="GO" id="GO:0140744">
    <property type="term" value="P:negative regulation of lncRNA transcription"/>
    <property type="evidence" value="ECO:0007669"/>
    <property type="project" value="UniProtKB-ARBA"/>
</dbReference>
<dbReference type="PANTHER" id="PTHR19861:SF0">
    <property type="entry name" value="WD REPEAT-CONTAINING PROTEIN 82"/>
    <property type="match status" value="1"/>
</dbReference>
<dbReference type="InterPro" id="IPR015943">
    <property type="entry name" value="WD40/YVTN_repeat-like_dom_sf"/>
</dbReference>
<dbReference type="PROSITE" id="PS50294">
    <property type="entry name" value="WD_REPEATS_REGION"/>
    <property type="match status" value="2"/>
</dbReference>
<accession>A0A452EJ69</accession>
<name>A0A452EJ69_CAPHI</name>
<dbReference type="STRING" id="9925.ENSCHIP00000012149"/>
<sequence length="289" mass="32885">MNLTNSVLQSFRVAKVFHENSDKINCFDFSPNGEMVISSNDDNSIVLYDCQEGKPKRTPYSKKYGVDLIRYTHASDTTEQLNGTELNSSNKRDDTVRYLSLHDLKYIRYFPGHRKRVVALFMSPVDDAFISGSLDKTIRLWDLRSPNCQGLMHIQGKPVCVNSGMVKLYDLCFFDKGPFATFKMKYDWTCEWTGLKFSNDDKLILISTNGSFIRLIDAFKGVVMHVWGKAVTLEVSFTPDFQFIMIGSEDAVLDGKHTGPITCLQFNPKFMTFASACSNMAFWLPTIDD</sequence>
<reference evidence="11" key="2">
    <citation type="submission" date="2025-08" db="UniProtKB">
        <authorList>
            <consortium name="Ensembl"/>
        </authorList>
    </citation>
    <scope>IDENTIFICATION</scope>
</reference>
<dbReference type="SUPFAM" id="SSF50978">
    <property type="entry name" value="WD40 repeat-like"/>
    <property type="match status" value="1"/>
</dbReference>
<dbReference type="OMA" id="MASACTH"/>
<dbReference type="GO" id="GO:0071027">
    <property type="term" value="P:nuclear RNA surveillance"/>
    <property type="evidence" value="ECO:0007669"/>
    <property type="project" value="UniProtKB-ARBA"/>
</dbReference>
<dbReference type="InterPro" id="IPR036322">
    <property type="entry name" value="WD40_repeat_dom_sf"/>
</dbReference>
<evidence type="ECO:0000256" key="7">
    <source>
        <dbReference type="ARBA" id="ARBA00023163"/>
    </source>
</evidence>
<keyword evidence="3" id="KW-0806">Transcription termination</keyword>
<protein>
    <recommendedName>
        <fullName evidence="9">WD repeat-containing protein 82</fullName>
    </recommendedName>
</protein>
<dbReference type="GO" id="GO:0003682">
    <property type="term" value="F:chromatin binding"/>
    <property type="evidence" value="ECO:0007669"/>
    <property type="project" value="TreeGrafter"/>
</dbReference>
<dbReference type="GO" id="GO:0006353">
    <property type="term" value="P:DNA-templated transcription termination"/>
    <property type="evidence" value="ECO:0007669"/>
    <property type="project" value="UniProtKB-KW"/>
</dbReference>
<comment type="subcellular location">
    <subcellularLocation>
        <location evidence="1">Nucleus</location>
    </subcellularLocation>
</comment>
<reference evidence="11 12" key="1">
    <citation type="submission" date="2016-04" db="EMBL/GenBank/DDBJ databases">
        <title>Polished mammalian reference genomes with single-molecule sequencing and chromosome conformation capture applied to the Capra hircus genome.</title>
        <authorList>
            <person name="Bickhart D.M."/>
            <person name="Koren S."/>
            <person name="Rosen B."/>
            <person name="Hastie A."/>
            <person name="Liachko I."/>
            <person name="Sullivan S.T."/>
            <person name="Burton J."/>
            <person name="Sayre B.L."/>
            <person name="Huson H.J."/>
            <person name="Lee J."/>
            <person name="Lam E."/>
            <person name="Kelley C.M."/>
            <person name="Hutchison J.L."/>
            <person name="Zhou Y."/>
            <person name="Sun J."/>
            <person name="Crisa A."/>
            <person name="Schwartz J.C."/>
            <person name="Hammond J.A."/>
            <person name="Schroeder S.G."/>
            <person name="Liu G.E."/>
            <person name="Dunham M."/>
            <person name="Shendure J."/>
            <person name="Sonstegard T.S."/>
            <person name="Phillippy A.M."/>
            <person name="Van Tassell C.P."/>
            <person name="Smith T.P."/>
        </authorList>
    </citation>
    <scope>NUCLEOTIDE SEQUENCE [LARGE SCALE GENOMIC DNA]</scope>
</reference>
<keyword evidence="6" id="KW-0805">Transcription regulation</keyword>
<proteinExistence type="inferred from homology"/>
<evidence type="ECO:0000313" key="12">
    <source>
        <dbReference type="Proteomes" id="UP000291000"/>
    </source>
</evidence>
<keyword evidence="12" id="KW-1185">Reference proteome</keyword>
<keyword evidence="5" id="KW-0677">Repeat</keyword>
<evidence type="ECO:0000256" key="10">
    <source>
        <dbReference type="PROSITE-ProRule" id="PRU00221"/>
    </source>
</evidence>
<evidence type="ECO:0000256" key="1">
    <source>
        <dbReference type="ARBA" id="ARBA00004123"/>
    </source>
</evidence>
<dbReference type="Pfam" id="PF00400">
    <property type="entry name" value="WD40"/>
    <property type="match status" value="2"/>
</dbReference>
<evidence type="ECO:0000256" key="4">
    <source>
        <dbReference type="ARBA" id="ARBA00022574"/>
    </source>
</evidence>
<keyword evidence="7" id="KW-0804">Transcription</keyword>
<dbReference type="FunFam" id="2.130.10.10:FF:000065">
    <property type="entry name" value="WD repeat-containing protein 82"/>
    <property type="match status" value="1"/>
</dbReference>
<dbReference type="GO" id="GO:0032785">
    <property type="term" value="P:negative regulation of DNA-templated transcription, elongation"/>
    <property type="evidence" value="ECO:0007669"/>
    <property type="project" value="UniProtKB-ARBA"/>
</dbReference>
<dbReference type="EMBL" id="LWLT01000018">
    <property type="status" value="NOT_ANNOTATED_CDS"/>
    <property type="molecule type" value="Genomic_DNA"/>
</dbReference>
<dbReference type="GO" id="GO:0048188">
    <property type="term" value="C:Set1C/COMPASS complex"/>
    <property type="evidence" value="ECO:0007669"/>
    <property type="project" value="TreeGrafter"/>
</dbReference>
<evidence type="ECO:0000256" key="2">
    <source>
        <dbReference type="ARBA" id="ARBA00005616"/>
    </source>
</evidence>
<dbReference type="Gene3D" id="2.130.10.10">
    <property type="entry name" value="YVTN repeat-like/Quinoprotein amine dehydrogenase"/>
    <property type="match status" value="2"/>
</dbReference>
<organism evidence="11 12">
    <name type="scientific">Capra hircus</name>
    <name type="common">Goat</name>
    <dbReference type="NCBI Taxonomy" id="9925"/>
    <lineage>
        <taxon>Eukaryota</taxon>
        <taxon>Metazoa</taxon>
        <taxon>Chordata</taxon>
        <taxon>Craniata</taxon>
        <taxon>Vertebrata</taxon>
        <taxon>Euteleostomi</taxon>
        <taxon>Mammalia</taxon>
        <taxon>Eutheria</taxon>
        <taxon>Laurasiatheria</taxon>
        <taxon>Artiodactyla</taxon>
        <taxon>Ruminantia</taxon>
        <taxon>Pecora</taxon>
        <taxon>Bovidae</taxon>
        <taxon>Caprinae</taxon>
        <taxon>Capra</taxon>
    </lineage>
</organism>
<dbReference type="AlphaFoldDB" id="A0A452EJ69"/>
<reference evidence="11" key="3">
    <citation type="submission" date="2025-09" db="UniProtKB">
        <authorList>
            <consortium name="Ensembl"/>
        </authorList>
    </citation>
    <scope>IDENTIFICATION</scope>
</reference>
<keyword evidence="8" id="KW-0539">Nucleus</keyword>
<feature type="repeat" description="WD" evidence="10">
    <location>
        <begin position="110"/>
        <end position="145"/>
    </location>
</feature>
<evidence type="ECO:0000256" key="5">
    <source>
        <dbReference type="ARBA" id="ARBA00022737"/>
    </source>
</evidence>
<dbReference type="PROSITE" id="PS50082">
    <property type="entry name" value="WD_REPEATS_2"/>
    <property type="match status" value="2"/>
</dbReference>
<evidence type="ECO:0000313" key="11">
    <source>
        <dbReference type="Ensembl" id="ENSCHIP00000012149.1"/>
    </source>
</evidence>
<dbReference type="InterPro" id="IPR037867">
    <property type="entry name" value="Swd2/WDR82"/>
</dbReference>
<dbReference type="PANTHER" id="PTHR19861">
    <property type="entry name" value="WD40 REPEAT PROTEIN SWD2"/>
    <property type="match status" value="1"/>
</dbReference>
<dbReference type="InterPro" id="IPR001680">
    <property type="entry name" value="WD40_rpt"/>
</dbReference>
<dbReference type="Proteomes" id="UP000291000">
    <property type="component" value="Chromosome 17"/>
</dbReference>
<evidence type="ECO:0000256" key="8">
    <source>
        <dbReference type="ARBA" id="ARBA00023242"/>
    </source>
</evidence>
<comment type="similarity">
    <text evidence="2">Belongs to the WD repeat SWD2 family.</text>
</comment>